<evidence type="ECO:0000259" key="6">
    <source>
        <dbReference type="PROSITE" id="PS51698"/>
    </source>
</evidence>
<evidence type="ECO:0000256" key="5">
    <source>
        <dbReference type="RuleBase" id="RU369093"/>
    </source>
</evidence>
<dbReference type="EMBL" id="BAABME010004753">
    <property type="protein sequence ID" value="GAA0163456.1"/>
    <property type="molecule type" value="Genomic_DNA"/>
</dbReference>
<dbReference type="InterPro" id="IPR058678">
    <property type="entry name" value="ARM_PUB"/>
</dbReference>
<dbReference type="Gene3D" id="1.25.10.10">
    <property type="entry name" value="Leucine-rich Repeat Variant"/>
    <property type="match status" value="1"/>
</dbReference>
<dbReference type="InterPro" id="IPR003613">
    <property type="entry name" value="Ubox_domain"/>
</dbReference>
<dbReference type="GO" id="GO:0016567">
    <property type="term" value="P:protein ubiquitination"/>
    <property type="evidence" value="ECO:0007669"/>
    <property type="project" value="UniProtKB-UniRule"/>
</dbReference>
<dbReference type="SUPFAM" id="SSF57850">
    <property type="entry name" value="RING/U-box"/>
    <property type="match status" value="1"/>
</dbReference>
<dbReference type="PANTHER" id="PTHR22849:SF11">
    <property type="entry name" value="U-BOX DOMAIN-CONTAINING PROTEIN"/>
    <property type="match status" value="1"/>
</dbReference>
<dbReference type="SUPFAM" id="SSF48371">
    <property type="entry name" value="ARM repeat"/>
    <property type="match status" value="1"/>
</dbReference>
<feature type="domain" description="U-box" evidence="6">
    <location>
        <begin position="5"/>
        <end position="80"/>
    </location>
</feature>
<organism evidence="7 8">
    <name type="scientific">Lithospermum erythrorhizon</name>
    <name type="common">Purple gromwell</name>
    <name type="synonym">Lithospermum officinale var. erythrorhizon</name>
    <dbReference type="NCBI Taxonomy" id="34254"/>
    <lineage>
        <taxon>Eukaryota</taxon>
        <taxon>Viridiplantae</taxon>
        <taxon>Streptophyta</taxon>
        <taxon>Embryophyta</taxon>
        <taxon>Tracheophyta</taxon>
        <taxon>Spermatophyta</taxon>
        <taxon>Magnoliopsida</taxon>
        <taxon>eudicotyledons</taxon>
        <taxon>Gunneridae</taxon>
        <taxon>Pentapetalae</taxon>
        <taxon>asterids</taxon>
        <taxon>lamiids</taxon>
        <taxon>Boraginales</taxon>
        <taxon>Boraginaceae</taxon>
        <taxon>Boraginoideae</taxon>
        <taxon>Lithospermeae</taxon>
        <taxon>Lithospermum</taxon>
    </lineage>
</organism>
<dbReference type="Gene3D" id="3.30.40.10">
    <property type="entry name" value="Zinc/RING finger domain, C3HC4 (zinc finger)"/>
    <property type="match status" value="1"/>
</dbReference>
<name>A0AAV3QJL2_LITER</name>
<dbReference type="Proteomes" id="UP001454036">
    <property type="component" value="Unassembled WGS sequence"/>
</dbReference>
<dbReference type="InterPro" id="IPR011989">
    <property type="entry name" value="ARM-like"/>
</dbReference>
<keyword evidence="4 5" id="KW-0833">Ubl conjugation pathway</keyword>
<dbReference type="AlphaFoldDB" id="A0AAV3QJL2"/>
<dbReference type="PANTHER" id="PTHR22849">
    <property type="entry name" value="WDSAM1 PROTEIN"/>
    <property type="match status" value="1"/>
</dbReference>
<comment type="catalytic activity">
    <reaction evidence="1 5">
        <text>S-ubiquitinyl-[E2 ubiquitin-conjugating enzyme]-L-cysteine + [acceptor protein]-L-lysine = [E2 ubiquitin-conjugating enzyme]-L-cysteine + N(6)-ubiquitinyl-[acceptor protein]-L-lysine.</text>
        <dbReference type="EC" id="2.3.2.27"/>
    </reaction>
</comment>
<dbReference type="GO" id="GO:0061630">
    <property type="term" value="F:ubiquitin protein ligase activity"/>
    <property type="evidence" value="ECO:0007669"/>
    <property type="project" value="UniProtKB-UniRule"/>
</dbReference>
<comment type="function">
    <text evidence="5">Functions as an E3 ubiquitin ligase.</text>
</comment>
<dbReference type="FunFam" id="3.30.40.10:FF:000437">
    <property type="entry name" value="RING-type E3 ubiquitin transferase"/>
    <property type="match status" value="1"/>
</dbReference>
<dbReference type="InterPro" id="IPR045185">
    <property type="entry name" value="PUB22/23/24-like"/>
</dbReference>
<dbReference type="Pfam" id="PF25598">
    <property type="entry name" value="ARM_PUB"/>
    <property type="match status" value="1"/>
</dbReference>
<dbReference type="SMART" id="SM00504">
    <property type="entry name" value="Ubox"/>
    <property type="match status" value="1"/>
</dbReference>
<gene>
    <name evidence="7" type="ORF">LIER_19316</name>
</gene>
<evidence type="ECO:0000256" key="3">
    <source>
        <dbReference type="ARBA" id="ARBA00022679"/>
    </source>
</evidence>
<dbReference type="PROSITE" id="PS51698">
    <property type="entry name" value="U_BOX"/>
    <property type="match status" value="1"/>
</dbReference>
<dbReference type="InterPro" id="IPR016024">
    <property type="entry name" value="ARM-type_fold"/>
</dbReference>
<evidence type="ECO:0000313" key="8">
    <source>
        <dbReference type="Proteomes" id="UP001454036"/>
    </source>
</evidence>
<dbReference type="InterPro" id="IPR045210">
    <property type="entry name" value="RING-Ubox_PUB"/>
</dbReference>
<comment type="pathway">
    <text evidence="2 5">Protein modification; protein ubiquitination.</text>
</comment>
<keyword evidence="3 5" id="KW-0808">Transferase</keyword>
<protein>
    <recommendedName>
        <fullName evidence="5 6">U-box domain-containing protein</fullName>
        <ecNumber evidence="5">2.3.2.27</ecNumber>
    </recommendedName>
    <alternativeName>
        <fullName evidence="5">RING-type E3 ubiquitin transferase PUB</fullName>
    </alternativeName>
</protein>
<dbReference type="InterPro" id="IPR013083">
    <property type="entry name" value="Znf_RING/FYVE/PHD"/>
</dbReference>
<keyword evidence="8" id="KW-1185">Reference proteome</keyword>
<sequence length="416" mass="46882">MEEVEVPSYFICPISMQMMKDPVIVSSGITYDRENIERWMFSCKNNACPVTKQEISTKDLTPNHILRRLIQYWCTINESHGFERIPTPRQSVEKSQILKLLNEAKTSSSNTIKFKCVEKLRSFFAHGGKNNLEEVGAVGYLVSLIKNNVLHGDDSELVINMIEKSLDILCHIEISEMDMKNLMSEDDENGGIFLDPLMQILKFGNFQSRGFAVILIKCLFNVADPKHLISVTNDFFKEVVNVLRDNKVNSSMQVTKAALKLFVELCPWGRNRIKAVEAGAVLVLVELLLEKNEKRLCELMLMILDQLCQCAEGRAELLSHGAGLAIVSKKILRVSHVASDRAVRVLSSISKFSANFRVLQEMLEVGVVAKLCLVLQVDSGPKIKERTKEILNLHSKVWKESSCIPSHLISSYPPTS</sequence>
<dbReference type="EC" id="2.3.2.27" evidence="5"/>
<comment type="caution">
    <text evidence="7">The sequence shown here is derived from an EMBL/GenBank/DDBJ whole genome shotgun (WGS) entry which is preliminary data.</text>
</comment>
<evidence type="ECO:0000256" key="1">
    <source>
        <dbReference type="ARBA" id="ARBA00000900"/>
    </source>
</evidence>
<dbReference type="CDD" id="cd16664">
    <property type="entry name" value="RING-Ubox_PUB"/>
    <property type="match status" value="1"/>
</dbReference>
<dbReference type="Pfam" id="PF04564">
    <property type="entry name" value="U-box"/>
    <property type="match status" value="1"/>
</dbReference>
<reference evidence="7 8" key="1">
    <citation type="submission" date="2024-01" db="EMBL/GenBank/DDBJ databases">
        <title>The complete chloroplast genome sequence of Lithospermum erythrorhizon: insights into the phylogenetic relationship among Boraginaceae species and the maternal lineages of purple gromwells.</title>
        <authorList>
            <person name="Okada T."/>
            <person name="Watanabe K."/>
        </authorList>
    </citation>
    <scope>NUCLEOTIDE SEQUENCE [LARGE SCALE GENOMIC DNA]</scope>
</reference>
<accession>A0AAV3QJL2</accession>
<evidence type="ECO:0000256" key="2">
    <source>
        <dbReference type="ARBA" id="ARBA00004906"/>
    </source>
</evidence>
<proteinExistence type="predicted"/>
<evidence type="ECO:0000256" key="4">
    <source>
        <dbReference type="ARBA" id="ARBA00022786"/>
    </source>
</evidence>
<evidence type="ECO:0000313" key="7">
    <source>
        <dbReference type="EMBL" id="GAA0163456.1"/>
    </source>
</evidence>
<dbReference type="GO" id="GO:0006952">
    <property type="term" value="P:defense response"/>
    <property type="evidence" value="ECO:0007669"/>
    <property type="project" value="UniProtKB-ARBA"/>
</dbReference>